<organism evidence="1 2">
    <name type="scientific">Gossypium australe</name>
    <dbReference type="NCBI Taxonomy" id="47621"/>
    <lineage>
        <taxon>Eukaryota</taxon>
        <taxon>Viridiplantae</taxon>
        <taxon>Streptophyta</taxon>
        <taxon>Embryophyta</taxon>
        <taxon>Tracheophyta</taxon>
        <taxon>Spermatophyta</taxon>
        <taxon>Magnoliopsida</taxon>
        <taxon>eudicotyledons</taxon>
        <taxon>Gunneridae</taxon>
        <taxon>Pentapetalae</taxon>
        <taxon>rosids</taxon>
        <taxon>malvids</taxon>
        <taxon>Malvales</taxon>
        <taxon>Malvaceae</taxon>
        <taxon>Malvoideae</taxon>
        <taxon>Gossypium</taxon>
    </lineage>
</organism>
<evidence type="ECO:0000313" key="1">
    <source>
        <dbReference type="EMBL" id="KAA3474170.1"/>
    </source>
</evidence>
<name>A0A5B6VXY2_9ROSI</name>
<reference evidence="2" key="1">
    <citation type="journal article" date="2019" name="Plant Biotechnol. J.">
        <title>Genome sequencing of the Australian wild diploid species Gossypium australe highlights disease resistance and delayed gland morphogenesis.</title>
        <authorList>
            <person name="Cai Y."/>
            <person name="Cai X."/>
            <person name="Wang Q."/>
            <person name="Wang P."/>
            <person name="Zhang Y."/>
            <person name="Cai C."/>
            <person name="Xu Y."/>
            <person name="Wang K."/>
            <person name="Zhou Z."/>
            <person name="Wang C."/>
            <person name="Geng S."/>
            <person name="Li B."/>
            <person name="Dong Q."/>
            <person name="Hou Y."/>
            <person name="Wang H."/>
            <person name="Ai P."/>
            <person name="Liu Z."/>
            <person name="Yi F."/>
            <person name="Sun M."/>
            <person name="An G."/>
            <person name="Cheng J."/>
            <person name="Zhang Y."/>
            <person name="Shi Q."/>
            <person name="Xie Y."/>
            <person name="Shi X."/>
            <person name="Chang Y."/>
            <person name="Huang F."/>
            <person name="Chen Y."/>
            <person name="Hong S."/>
            <person name="Mi L."/>
            <person name="Sun Q."/>
            <person name="Zhang L."/>
            <person name="Zhou B."/>
            <person name="Peng R."/>
            <person name="Zhang X."/>
            <person name="Liu F."/>
        </authorList>
    </citation>
    <scope>NUCLEOTIDE SEQUENCE [LARGE SCALE GENOMIC DNA]</scope>
    <source>
        <strain evidence="2">cv. PA1801</strain>
    </source>
</reference>
<protein>
    <submittedName>
        <fullName evidence="1">Gag protease polyprotein-like protein</fullName>
    </submittedName>
</protein>
<keyword evidence="1" id="KW-0645">Protease</keyword>
<dbReference type="GO" id="GO:0008233">
    <property type="term" value="F:peptidase activity"/>
    <property type="evidence" value="ECO:0007669"/>
    <property type="project" value="UniProtKB-KW"/>
</dbReference>
<dbReference type="AlphaFoldDB" id="A0A5B6VXY2"/>
<dbReference type="PANTHER" id="PTHR15503:SF45">
    <property type="entry name" value="RNA-DIRECTED DNA POLYMERASE HOMOLOG"/>
    <property type="match status" value="1"/>
</dbReference>
<dbReference type="GO" id="GO:0006508">
    <property type="term" value="P:proteolysis"/>
    <property type="evidence" value="ECO:0007669"/>
    <property type="project" value="UniProtKB-KW"/>
</dbReference>
<keyword evidence="1" id="KW-0378">Hydrolase</keyword>
<dbReference type="EMBL" id="SMMG02000005">
    <property type="protein sequence ID" value="KAA3474170.1"/>
    <property type="molecule type" value="Genomic_DNA"/>
</dbReference>
<keyword evidence="2" id="KW-1185">Reference proteome</keyword>
<accession>A0A5B6VXY2</accession>
<gene>
    <name evidence="1" type="ORF">EPI10_024490</name>
</gene>
<dbReference type="Proteomes" id="UP000325315">
    <property type="component" value="Unassembled WGS sequence"/>
</dbReference>
<dbReference type="InterPro" id="IPR032567">
    <property type="entry name" value="RTL1-rel"/>
</dbReference>
<proteinExistence type="predicted"/>
<dbReference type="PANTHER" id="PTHR15503">
    <property type="entry name" value="LDOC1 RELATED"/>
    <property type="match status" value="1"/>
</dbReference>
<evidence type="ECO:0000313" key="2">
    <source>
        <dbReference type="Proteomes" id="UP000325315"/>
    </source>
</evidence>
<dbReference type="Pfam" id="PF08284">
    <property type="entry name" value="RVP_2"/>
    <property type="match status" value="1"/>
</dbReference>
<comment type="caution">
    <text evidence="1">The sequence shown here is derived from an EMBL/GenBank/DDBJ whole genome shotgun (WGS) entry which is preliminary data.</text>
</comment>
<sequence length="163" mass="18277">MNNKLPVESPEFVVKVTNSLGQYVFVENFCRKCPLKVQDWDFLADLMLLPFDNFDVIRGIDWLILHDAVNGVSVSVESKNRNSAINVISALTAQKFVWKGCEAYLVYMLDTKALESKLDSVPIVSGFAYVFPEKLPRLPPVKEIKFAIDLVSGTSPIPITPIE</sequence>